<dbReference type="PANTHER" id="PTHR43788:SF6">
    <property type="entry name" value="DNA HELICASE B"/>
    <property type="match status" value="1"/>
</dbReference>
<accession>N8WZ00</accession>
<dbReference type="GO" id="GO:0016887">
    <property type="term" value="F:ATP hydrolysis activity"/>
    <property type="evidence" value="ECO:0007669"/>
    <property type="project" value="RHEA"/>
</dbReference>
<dbReference type="GO" id="GO:0009338">
    <property type="term" value="C:exodeoxyribonuclease V complex"/>
    <property type="evidence" value="ECO:0007669"/>
    <property type="project" value="InterPro"/>
</dbReference>
<dbReference type="PANTHER" id="PTHR43788">
    <property type="entry name" value="DNA2/NAM7 HELICASE FAMILY MEMBER"/>
    <property type="match status" value="1"/>
</dbReference>
<dbReference type="Gene3D" id="3.40.50.300">
    <property type="entry name" value="P-loop containing nucleotide triphosphate hydrolases"/>
    <property type="match status" value="2"/>
</dbReference>
<evidence type="ECO:0000259" key="4">
    <source>
        <dbReference type="Pfam" id="PF13538"/>
    </source>
</evidence>
<evidence type="ECO:0000256" key="1">
    <source>
        <dbReference type="ARBA" id="ARBA00022741"/>
    </source>
</evidence>
<dbReference type="GO" id="GO:0008854">
    <property type="term" value="F:exodeoxyribonuclease V activity"/>
    <property type="evidence" value="ECO:0007669"/>
    <property type="project" value="InterPro"/>
</dbReference>
<feature type="binding site" evidence="3">
    <location>
        <begin position="155"/>
        <end position="162"/>
    </location>
    <ligand>
        <name>ATP</name>
        <dbReference type="ChEBI" id="CHEBI:30616"/>
    </ligand>
</feature>
<reference evidence="5 6" key="1">
    <citation type="submission" date="2013-02" db="EMBL/GenBank/DDBJ databases">
        <title>The Genome Sequence of Acinetobacter sp. NIPH 899.</title>
        <authorList>
            <consortium name="The Broad Institute Genome Sequencing Platform"/>
            <consortium name="The Broad Institute Genome Sequencing Center for Infectious Disease"/>
            <person name="Cerqueira G."/>
            <person name="Feldgarden M."/>
            <person name="Courvalin P."/>
            <person name="Perichon B."/>
            <person name="Grillot-Courvalin C."/>
            <person name="Clermont D."/>
            <person name="Rocha E."/>
            <person name="Yoon E.-J."/>
            <person name="Nemec A."/>
            <person name="Walker B."/>
            <person name="Young S.K."/>
            <person name="Zeng Q."/>
            <person name="Gargeya S."/>
            <person name="Fitzgerald M."/>
            <person name="Haas B."/>
            <person name="Abouelleil A."/>
            <person name="Alvarado L."/>
            <person name="Arachchi H.M."/>
            <person name="Berlin A.M."/>
            <person name="Chapman S.B."/>
            <person name="Dewar J."/>
            <person name="Goldberg J."/>
            <person name="Griggs A."/>
            <person name="Gujja S."/>
            <person name="Hansen M."/>
            <person name="Howarth C."/>
            <person name="Imamovic A."/>
            <person name="Larimer J."/>
            <person name="McCowan C."/>
            <person name="Murphy C."/>
            <person name="Neiman D."/>
            <person name="Pearson M."/>
            <person name="Priest M."/>
            <person name="Roberts A."/>
            <person name="Saif S."/>
            <person name="Shea T."/>
            <person name="Sisk P."/>
            <person name="Sykes S."/>
            <person name="Wortman J."/>
            <person name="Nusbaum C."/>
            <person name="Birren B."/>
        </authorList>
    </citation>
    <scope>NUCLEOTIDE SEQUENCE [LARGE SCALE GENOMIC DNA]</scope>
    <source>
        <strain evidence="5 6">NIPH 899</strain>
    </source>
</reference>
<keyword evidence="3" id="KW-0540">Nuclease</keyword>
<keyword evidence="3" id="KW-0234">DNA repair</keyword>
<protein>
    <recommendedName>
        <fullName evidence="3">RecBCD enzyme subunit RecD</fullName>
        <ecNumber evidence="3">5.6.2.3</ecNumber>
    </recommendedName>
    <alternativeName>
        <fullName evidence="3">DNA 5'-3' helicase subunit RecD</fullName>
    </alternativeName>
    <alternativeName>
        <fullName evidence="3">Exonuclease V subunit RecD</fullName>
        <shortName evidence="3">ExoV subunit RecD</shortName>
    </alternativeName>
    <alternativeName>
        <fullName evidence="3">Helicase/nuclease RecBCD subunit RecD</fullName>
    </alternativeName>
</protein>
<dbReference type="Gene3D" id="2.30.30.940">
    <property type="match status" value="1"/>
</dbReference>
<dbReference type="GO" id="GO:0017116">
    <property type="term" value="F:single-stranded DNA helicase activity"/>
    <property type="evidence" value="ECO:0007669"/>
    <property type="project" value="TreeGrafter"/>
</dbReference>
<dbReference type="AlphaFoldDB" id="N8WZ00"/>
<dbReference type="EMBL" id="APPE01000041">
    <property type="protein sequence ID" value="ENV00110.1"/>
    <property type="molecule type" value="Genomic_DNA"/>
</dbReference>
<dbReference type="InterPro" id="IPR027785">
    <property type="entry name" value="UvrD-like_helicase_C"/>
</dbReference>
<comment type="similarity">
    <text evidence="3">Belongs to the RecD family.</text>
</comment>
<evidence type="ECO:0000256" key="3">
    <source>
        <dbReference type="HAMAP-Rule" id="MF_01487"/>
    </source>
</evidence>
<keyword evidence="1 3" id="KW-0547">Nucleotide-binding</keyword>
<proteinExistence type="inferred from homology"/>
<evidence type="ECO:0000313" key="5">
    <source>
        <dbReference type="EMBL" id="ENV00110.1"/>
    </source>
</evidence>
<dbReference type="eggNOG" id="COG0507">
    <property type="taxonomic scope" value="Bacteria"/>
</dbReference>
<dbReference type="InterPro" id="IPR006344">
    <property type="entry name" value="RecD"/>
</dbReference>
<comment type="caution">
    <text evidence="5">The sequence shown here is derived from an EMBL/GenBank/DDBJ whole genome shotgun (WGS) entry which is preliminary data.</text>
</comment>
<sequence>MDNFEDNCVENEQIHVSQQSAHLMAWIDYLCQPPFSSATFDAAAKLLIQQLLEAMQEGNSCIPASAEQTALLHHLVLDRSQQAQGIAPFIFENQQLYLYRYWQLEQAVATQIARIKSQAITPVNLSERDHNLLTDPQQKQALEMVAKQGLNIITGGPGTGKTYTLAHMIAVLHEALPNIRIAMAAPTGKAAQRMQEALQKALHSEKLQAFELETLKQVQPVTLHRLLGLGRLGRSRFHAKQPLPYDVIVVDEASMLDLSLSQMLLAAVPDSARLILLGDADQLASVDVGTVLADLQQTSVLADNRVNLITTRRFASGARIGAMAYFIQQEHVPASVLNQFEQQVVAASELQVIALDQVEIDQLQLQYLPEINPTTGLQLDPYYDQLMYGYQAYADAIKQAQDQTDFEQYVQQAIQHFDHYRILTAIRHGDLGLNKINQQIEQRFLASVGKLKQGDWYTGRPVMMTYNDYQLGLSNGDIGICFWREQEGQSQFEVYFPSLEKWVLATRLPKSIETAFALTIHKSQGSEFTHTAVVLDQQAKNLLSKELIYTAITRAKKVVSLLVDRDAFTQALCVRTTRMSGLSKKILEQCNNVLAKNK</sequence>
<feature type="domain" description="UvrD-like helicase C-terminal" evidence="4">
    <location>
        <begin position="515"/>
        <end position="561"/>
    </location>
</feature>
<dbReference type="InterPro" id="IPR027417">
    <property type="entry name" value="P-loop_NTPase"/>
</dbReference>
<dbReference type="CDD" id="cd17933">
    <property type="entry name" value="DEXSc_RecD-like"/>
    <property type="match status" value="1"/>
</dbReference>
<dbReference type="GO" id="GO:0000724">
    <property type="term" value="P:double-strand break repair via homologous recombination"/>
    <property type="evidence" value="ECO:0007669"/>
    <property type="project" value="UniProtKB-UniRule"/>
</dbReference>
<evidence type="ECO:0000313" key="6">
    <source>
        <dbReference type="Proteomes" id="UP000013070"/>
    </source>
</evidence>
<keyword evidence="3" id="KW-0413">Isomerase</keyword>
<dbReference type="Pfam" id="PF13538">
    <property type="entry name" value="UvrD_C_2"/>
    <property type="match status" value="1"/>
</dbReference>
<dbReference type="Proteomes" id="UP000013070">
    <property type="component" value="Unassembled WGS sequence"/>
</dbReference>
<dbReference type="HAMAP" id="MF_01487">
    <property type="entry name" value="RecD"/>
    <property type="match status" value="1"/>
</dbReference>
<comment type="subunit">
    <text evidence="3">Heterotrimer of RecB, RecC and RecD. All subunits contribute to DNA-binding.</text>
</comment>
<dbReference type="InterPro" id="IPR050534">
    <property type="entry name" value="Coronavir_polyprotein_1ab"/>
</dbReference>
<comment type="catalytic activity">
    <reaction evidence="3">
        <text>ATP + H2O = ADP + phosphate + H(+)</text>
        <dbReference type="Rhea" id="RHEA:13065"/>
        <dbReference type="ChEBI" id="CHEBI:15377"/>
        <dbReference type="ChEBI" id="CHEBI:15378"/>
        <dbReference type="ChEBI" id="CHEBI:30616"/>
        <dbReference type="ChEBI" id="CHEBI:43474"/>
        <dbReference type="ChEBI" id="CHEBI:456216"/>
        <dbReference type="EC" id="5.6.2.3"/>
    </reaction>
</comment>
<dbReference type="EC" id="5.6.2.3" evidence="3"/>
<evidence type="ECO:0000256" key="2">
    <source>
        <dbReference type="ARBA" id="ARBA00022840"/>
    </source>
</evidence>
<name>N8WZ00_9GAMM</name>
<keyword evidence="3" id="KW-0238">DNA-binding</keyword>
<dbReference type="GO" id="GO:0005524">
    <property type="term" value="F:ATP binding"/>
    <property type="evidence" value="ECO:0007669"/>
    <property type="project" value="UniProtKB-UniRule"/>
</dbReference>
<dbReference type="HOGENOM" id="CLU_007524_1_1_6"/>
<comment type="function">
    <text evidence="3">A helicase/nuclease that prepares dsDNA breaks (DSB) for recombinational DNA repair. Binds to DSBs and unwinds DNA via a highly rapid and processive ATP-dependent bidirectional helicase activity. Unwinds dsDNA until it encounters a Chi (crossover hotspot instigator) sequence from the 3' direction. Cuts ssDNA a few nucleotides 3' to the Chi site. The properties and activities of the enzyme are changed at Chi. The Chi-altered holoenzyme produces a long 3'-ssDNA overhang and facilitates RecA-binding to the ssDNA for homologous DNA recombination and repair. Holoenzyme degrades any linearized DNA that is unable to undergo homologous recombination. In the holoenzyme this subunit has ssDNA-dependent ATPase and 5'-3' helicase activity. When added to pre-assembled RecBC greatly stimulates nuclease activity and augments holoenzyme processivity. Negatively regulates the RecA-loading ability of RecBCD.</text>
</comment>
<dbReference type="GO" id="GO:0043139">
    <property type="term" value="F:5'-3' DNA helicase activity"/>
    <property type="evidence" value="ECO:0007669"/>
    <property type="project" value="UniProtKB-UniRule"/>
</dbReference>
<dbReference type="SUPFAM" id="SSF52540">
    <property type="entry name" value="P-loop containing nucleoside triphosphate hydrolases"/>
    <property type="match status" value="1"/>
</dbReference>
<dbReference type="PATRIC" id="fig|1217710.3.peg.964"/>
<dbReference type="Pfam" id="PF13245">
    <property type="entry name" value="AAA_19"/>
    <property type="match status" value="1"/>
</dbReference>
<comment type="miscellaneous">
    <text evidence="3">In the RecBCD complex, RecB has a slow 3'-5' helicase, an exonuclease activity and loads RecA onto ssDNA, RecD has a fast 5'-3' helicase activity, while RecC stimulates the ATPase and processivity of the RecB helicase and contributes to recognition of the Chi site.</text>
</comment>
<keyword evidence="3" id="KW-0269">Exonuclease</keyword>
<keyword evidence="3" id="KW-0227">DNA damage</keyword>
<keyword evidence="6" id="KW-1185">Reference proteome</keyword>
<organism evidence="5 6">
    <name type="scientific">Acinetobacter variabilis</name>
    <dbReference type="NCBI Taxonomy" id="70346"/>
    <lineage>
        <taxon>Bacteria</taxon>
        <taxon>Pseudomonadati</taxon>
        <taxon>Pseudomonadota</taxon>
        <taxon>Gammaproteobacteria</taxon>
        <taxon>Moraxellales</taxon>
        <taxon>Moraxellaceae</taxon>
        <taxon>Acinetobacter</taxon>
    </lineage>
</organism>
<dbReference type="CDD" id="cd18809">
    <property type="entry name" value="SF1_C_RecD"/>
    <property type="match status" value="1"/>
</dbReference>
<dbReference type="GO" id="GO:0003677">
    <property type="term" value="F:DNA binding"/>
    <property type="evidence" value="ECO:0007669"/>
    <property type="project" value="UniProtKB-UniRule"/>
</dbReference>
<keyword evidence="3" id="KW-0347">Helicase</keyword>
<dbReference type="NCBIfam" id="TIGR01447">
    <property type="entry name" value="recD"/>
    <property type="match status" value="1"/>
</dbReference>
<keyword evidence="2 3" id="KW-0067">ATP-binding</keyword>
<keyword evidence="3" id="KW-0378">Hydrolase</keyword>
<gene>
    <name evidence="3" type="primary">recD</name>
    <name evidence="5" type="ORF">F969_01019</name>
</gene>